<keyword evidence="1" id="KW-0175">Coiled coil</keyword>
<name>A0ABD2IAR2_9BILA</name>
<organism evidence="3 4">
    <name type="scientific">Heterodera trifolii</name>
    <dbReference type="NCBI Taxonomy" id="157864"/>
    <lineage>
        <taxon>Eukaryota</taxon>
        <taxon>Metazoa</taxon>
        <taxon>Ecdysozoa</taxon>
        <taxon>Nematoda</taxon>
        <taxon>Chromadorea</taxon>
        <taxon>Rhabditida</taxon>
        <taxon>Tylenchina</taxon>
        <taxon>Tylenchomorpha</taxon>
        <taxon>Tylenchoidea</taxon>
        <taxon>Heteroderidae</taxon>
        <taxon>Heteroderinae</taxon>
        <taxon>Heterodera</taxon>
    </lineage>
</organism>
<gene>
    <name evidence="3" type="ORF">niasHT_033967</name>
</gene>
<dbReference type="EMBL" id="JBICBT010001228">
    <property type="protein sequence ID" value="KAL3077429.1"/>
    <property type="molecule type" value="Genomic_DNA"/>
</dbReference>
<accession>A0ABD2IAR2</accession>
<feature type="coiled-coil region" evidence="1">
    <location>
        <begin position="16"/>
        <end position="43"/>
    </location>
</feature>
<evidence type="ECO:0000313" key="4">
    <source>
        <dbReference type="Proteomes" id="UP001620626"/>
    </source>
</evidence>
<dbReference type="Proteomes" id="UP001620626">
    <property type="component" value="Unassembled WGS sequence"/>
</dbReference>
<protein>
    <submittedName>
        <fullName evidence="3">Uncharacterized protein</fullName>
    </submittedName>
</protein>
<comment type="caution">
    <text evidence="3">The sequence shown here is derived from an EMBL/GenBank/DDBJ whole genome shotgun (WGS) entry which is preliminary data.</text>
</comment>
<evidence type="ECO:0000256" key="1">
    <source>
        <dbReference type="SAM" id="Coils"/>
    </source>
</evidence>
<evidence type="ECO:0000256" key="2">
    <source>
        <dbReference type="SAM" id="MobiDB-lite"/>
    </source>
</evidence>
<sequence>MNWNVSKKKRYCQKIKSRDEKVAKEVRELVEQLQSKTEKEMRETADQLKGSIKLEMAAAVDGLWKKIEPWLTGQERMSNSLMDAFEEYVQNVNFAFGSGGESPNHGNAQIEPMAENKQNVPPVQQQEQAPALGNGNENGALQQGQMRGQFRAGWRGRVKNRGTVRGGRRPWNGTAAFCHCVECRRPKGWHGRVEDVEAQDPADLDMVVAVDVAASATDSTCTVEERRQRIAGTILGGREECGIRHS</sequence>
<dbReference type="AlphaFoldDB" id="A0ABD2IAR2"/>
<keyword evidence="4" id="KW-1185">Reference proteome</keyword>
<feature type="region of interest" description="Disordered" evidence="2">
    <location>
        <begin position="117"/>
        <end position="152"/>
    </location>
</feature>
<reference evidence="3 4" key="1">
    <citation type="submission" date="2024-10" db="EMBL/GenBank/DDBJ databases">
        <authorList>
            <person name="Kim D."/>
        </authorList>
    </citation>
    <scope>NUCLEOTIDE SEQUENCE [LARGE SCALE GENOMIC DNA]</scope>
    <source>
        <strain evidence="3">BH-2024</strain>
    </source>
</reference>
<feature type="compositionally biased region" description="Low complexity" evidence="2">
    <location>
        <begin position="117"/>
        <end position="128"/>
    </location>
</feature>
<feature type="compositionally biased region" description="Polar residues" evidence="2">
    <location>
        <begin position="135"/>
        <end position="146"/>
    </location>
</feature>
<proteinExistence type="predicted"/>
<evidence type="ECO:0000313" key="3">
    <source>
        <dbReference type="EMBL" id="KAL3077429.1"/>
    </source>
</evidence>